<organism evidence="3 4">
    <name type="scientific">Porphyra umbilicalis</name>
    <name type="common">Purple laver</name>
    <name type="synonym">Red alga</name>
    <dbReference type="NCBI Taxonomy" id="2786"/>
    <lineage>
        <taxon>Eukaryota</taxon>
        <taxon>Rhodophyta</taxon>
        <taxon>Bangiophyceae</taxon>
        <taxon>Bangiales</taxon>
        <taxon>Bangiaceae</taxon>
        <taxon>Porphyra</taxon>
    </lineage>
</organism>
<protein>
    <recommendedName>
        <fullName evidence="2">PPM-type phosphatase domain-containing protein</fullName>
    </recommendedName>
</protein>
<keyword evidence="4" id="KW-1185">Reference proteome</keyword>
<dbReference type="InterPro" id="IPR001932">
    <property type="entry name" value="PPM-type_phosphatase-like_dom"/>
</dbReference>
<reference evidence="3 4" key="1">
    <citation type="submission" date="2017-03" db="EMBL/GenBank/DDBJ databases">
        <title>WGS assembly of Porphyra umbilicalis.</title>
        <authorList>
            <person name="Brawley S.H."/>
            <person name="Blouin N.A."/>
            <person name="Ficko-Blean E."/>
            <person name="Wheeler G.L."/>
            <person name="Lohr M."/>
            <person name="Goodson H.V."/>
            <person name="Jenkins J.W."/>
            <person name="Blaby-Haas C.E."/>
            <person name="Helliwell K.E."/>
            <person name="Chan C."/>
            <person name="Marriage T."/>
            <person name="Bhattacharya D."/>
            <person name="Klein A.S."/>
            <person name="Badis Y."/>
            <person name="Brodie J."/>
            <person name="Cao Y."/>
            <person name="Collen J."/>
            <person name="Dittami S.M."/>
            <person name="Gachon C.M."/>
            <person name="Green B.R."/>
            <person name="Karpowicz S."/>
            <person name="Kim J.W."/>
            <person name="Kudahl U."/>
            <person name="Lin S."/>
            <person name="Michel G."/>
            <person name="Mittag M."/>
            <person name="Olson B.J."/>
            <person name="Pangilinan J."/>
            <person name="Peng Y."/>
            <person name="Qiu H."/>
            <person name="Shu S."/>
            <person name="Singer J.T."/>
            <person name="Smith A.G."/>
            <person name="Sprecher B.N."/>
            <person name="Wagner V."/>
            <person name="Wang W."/>
            <person name="Wang Z.-Y."/>
            <person name="Yan J."/>
            <person name="Yarish C."/>
            <person name="Zoeuner-Riek S."/>
            <person name="Zhuang Y."/>
            <person name="Zou Y."/>
            <person name="Lindquist E.A."/>
            <person name="Grimwood J."/>
            <person name="Barry K."/>
            <person name="Rokhsar D.S."/>
            <person name="Schmutz J."/>
            <person name="Stiller J.W."/>
            <person name="Grossman A.R."/>
            <person name="Prochnik S.E."/>
        </authorList>
    </citation>
    <scope>NUCLEOTIDE SEQUENCE [LARGE SCALE GENOMIC DNA]</scope>
    <source>
        <strain evidence="3">4086291</strain>
    </source>
</reference>
<dbReference type="PANTHER" id="PTHR13832">
    <property type="entry name" value="PROTEIN PHOSPHATASE 2C"/>
    <property type="match status" value="1"/>
</dbReference>
<feature type="compositionally biased region" description="Low complexity" evidence="1">
    <location>
        <begin position="53"/>
        <end position="62"/>
    </location>
</feature>
<dbReference type="EMBL" id="KV918831">
    <property type="protein sequence ID" value="OSX77685.1"/>
    <property type="molecule type" value="Genomic_DNA"/>
</dbReference>
<feature type="compositionally biased region" description="Low complexity" evidence="1">
    <location>
        <begin position="169"/>
        <end position="183"/>
    </location>
</feature>
<evidence type="ECO:0000313" key="4">
    <source>
        <dbReference type="Proteomes" id="UP000218209"/>
    </source>
</evidence>
<evidence type="ECO:0000256" key="1">
    <source>
        <dbReference type="SAM" id="MobiDB-lite"/>
    </source>
</evidence>
<feature type="region of interest" description="Disordered" evidence="1">
    <location>
        <begin position="384"/>
        <end position="404"/>
    </location>
</feature>
<feature type="compositionally biased region" description="Gly residues" evidence="1">
    <location>
        <begin position="109"/>
        <end position="123"/>
    </location>
</feature>
<gene>
    <name evidence="3" type="ORF">BU14_0138s0031</name>
</gene>
<dbReference type="InterPro" id="IPR036457">
    <property type="entry name" value="PPM-type-like_dom_sf"/>
</dbReference>
<accession>A0A1X6PAC0</accession>
<dbReference type="Proteomes" id="UP000218209">
    <property type="component" value="Unassembled WGS sequence"/>
</dbReference>
<dbReference type="Gene3D" id="3.60.40.10">
    <property type="entry name" value="PPM-type phosphatase domain"/>
    <property type="match status" value="1"/>
</dbReference>
<dbReference type="InterPro" id="IPR015655">
    <property type="entry name" value="PP2C"/>
</dbReference>
<dbReference type="AlphaFoldDB" id="A0A1X6PAC0"/>
<dbReference type="PANTHER" id="PTHR13832:SF840">
    <property type="entry name" value="PROTEIN PHOSPHATASE 2C 60-RELATED"/>
    <property type="match status" value="1"/>
</dbReference>
<proteinExistence type="predicted"/>
<feature type="domain" description="PPM-type phosphatase" evidence="2">
    <location>
        <begin position="213"/>
        <end position="544"/>
    </location>
</feature>
<name>A0A1X6PAC0_PORUM</name>
<evidence type="ECO:0000259" key="2">
    <source>
        <dbReference type="PROSITE" id="PS51746"/>
    </source>
</evidence>
<dbReference type="PROSITE" id="PS51746">
    <property type="entry name" value="PPM_2"/>
    <property type="match status" value="1"/>
</dbReference>
<sequence length="546" mass="52382">MDASGGMDVADEATLGVMTVVRWSVVDGPMAASSARGPAHGRRLSEDDGLGSGLSDCGSSVSTEELDAGIPASARSRGSPDGAPSTWPRSSFASAASSSSAASTAATGSGSGSAGVGATGGAPGTVPLPETARTSVAVARRRRPPTSRTFASLPSLASLASLSGGGAGKVAPSAGGSSPSSSGELRLNRPPAAPTAAGGVAGIPAGTLPRQQAAGVAVRAGLLHSLRGLGSLDRHAVVLRPAEDFAAVVVTRGYGPTGAAAAASAAAVLIAAVQRHLRLPPKGGTDSDGGGSGGVSTQAPQVGESPRSRADGPLPRPFPPTTSAASVSAAVHSAFVDASLAVDGLPGSAASGAAATLAIVRGGHVTVGNVGAITCFLATPPGASSSAGTPHTVHTVSASHTPECPGERTRIVTAGGRIRRGHVLADRGGGAINVSRLLGASALRAGGVTQLPDVTAVPVGRVAGSAGGGVRVLVVASDVGGWAGVEGGNVTGCLGAVVATAATKGRGGKGRSGDGVRAAAEGIGRLVWGAGGQVDDATVAVLHSRW</sequence>
<dbReference type="GO" id="GO:0004722">
    <property type="term" value="F:protein serine/threonine phosphatase activity"/>
    <property type="evidence" value="ECO:0007669"/>
    <property type="project" value="InterPro"/>
</dbReference>
<feature type="region of interest" description="Disordered" evidence="1">
    <location>
        <begin position="30"/>
        <end position="152"/>
    </location>
</feature>
<feature type="region of interest" description="Disordered" evidence="1">
    <location>
        <begin position="167"/>
        <end position="198"/>
    </location>
</feature>
<feature type="compositionally biased region" description="Polar residues" evidence="1">
    <location>
        <begin position="384"/>
        <end position="400"/>
    </location>
</feature>
<feature type="region of interest" description="Disordered" evidence="1">
    <location>
        <begin position="279"/>
        <end position="323"/>
    </location>
</feature>
<feature type="compositionally biased region" description="Low complexity" evidence="1">
    <location>
        <begin position="90"/>
        <end position="108"/>
    </location>
</feature>
<dbReference type="SMART" id="SM00332">
    <property type="entry name" value="PP2Cc"/>
    <property type="match status" value="1"/>
</dbReference>
<dbReference type="Pfam" id="PF00481">
    <property type="entry name" value="PP2C"/>
    <property type="match status" value="1"/>
</dbReference>
<dbReference type="SUPFAM" id="SSF81606">
    <property type="entry name" value="PP2C-like"/>
    <property type="match status" value="1"/>
</dbReference>
<evidence type="ECO:0000313" key="3">
    <source>
        <dbReference type="EMBL" id="OSX77685.1"/>
    </source>
</evidence>